<comment type="caution">
    <text evidence="7">The sequence shown here is derived from an EMBL/GenBank/DDBJ whole genome shotgun (WGS) entry which is preliminary data.</text>
</comment>
<keyword evidence="2 5" id="KW-0863">Zinc-finger</keyword>
<protein>
    <recommendedName>
        <fullName evidence="6">TFIIS-type domain-containing protein</fullName>
    </recommendedName>
</protein>
<dbReference type="GO" id="GO:0006386">
    <property type="term" value="P:termination of RNA polymerase III transcription"/>
    <property type="evidence" value="ECO:0007669"/>
    <property type="project" value="TreeGrafter"/>
</dbReference>
<feature type="binding site" evidence="4">
    <location>
        <position position="32"/>
    </location>
    <ligand>
        <name>Zn(2+)</name>
        <dbReference type="ChEBI" id="CHEBI:29105"/>
        <label>1</label>
    </ligand>
</feature>
<keyword evidence="1 4" id="KW-0479">Metal-binding</keyword>
<evidence type="ECO:0000313" key="7">
    <source>
        <dbReference type="EMBL" id="KAJ8601060.1"/>
    </source>
</evidence>
<feature type="binding site" evidence="4">
    <location>
        <position position="29"/>
    </location>
    <ligand>
        <name>Zn(2+)</name>
        <dbReference type="ChEBI" id="CHEBI:29105"/>
        <label>1</label>
    </ligand>
</feature>
<dbReference type="PIRSF" id="PIRSF005586">
    <property type="entry name" value="RNApol_RpoM"/>
    <property type="match status" value="1"/>
</dbReference>
<dbReference type="Pfam" id="PF01096">
    <property type="entry name" value="Zn_ribbon_TFIIS"/>
    <property type="match status" value="1"/>
</dbReference>
<keyword evidence="3 4" id="KW-0862">Zinc</keyword>
<evidence type="ECO:0000256" key="4">
    <source>
        <dbReference type="PIRSR" id="PIRSR005586-1"/>
    </source>
</evidence>
<feature type="binding site" evidence="4">
    <location>
        <position position="4"/>
    </location>
    <ligand>
        <name>Zn(2+)</name>
        <dbReference type="ChEBI" id="CHEBI:29105"/>
        <label>1</label>
    </ligand>
</feature>
<sequence length="99" mass="11185">MQFCPHDGTLLHVNVDFGGTAAQEVRFACPVCPYIHVPRRKRASVVPTTKKRIDDVMGGAESWSNVDTTEAQCPACNHREAFFMQIQIRCVACHHRWSD</sequence>
<evidence type="ECO:0000256" key="1">
    <source>
        <dbReference type="ARBA" id="ARBA00022723"/>
    </source>
</evidence>
<reference evidence="7" key="1">
    <citation type="submission" date="2023-01" db="EMBL/GenBank/DDBJ databases">
        <title>Metagenome sequencing of chrysophaentin producing Chrysophaeum taylorii.</title>
        <authorList>
            <person name="Davison J."/>
            <person name="Bewley C."/>
        </authorList>
    </citation>
    <scope>NUCLEOTIDE SEQUENCE</scope>
    <source>
        <strain evidence="7">NIES-1699</strain>
    </source>
</reference>
<evidence type="ECO:0000256" key="3">
    <source>
        <dbReference type="ARBA" id="ARBA00022833"/>
    </source>
</evidence>
<feature type="domain" description="TFIIS-type" evidence="6">
    <location>
        <begin position="69"/>
        <end position="98"/>
    </location>
</feature>
<evidence type="ECO:0000313" key="8">
    <source>
        <dbReference type="Proteomes" id="UP001230188"/>
    </source>
</evidence>
<dbReference type="GO" id="GO:0003899">
    <property type="term" value="F:DNA-directed RNA polymerase activity"/>
    <property type="evidence" value="ECO:0007669"/>
    <property type="project" value="InterPro"/>
</dbReference>
<dbReference type="GO" id="GO:0008270">
    <property type="term" value="F:zinc ion binding"/>
    <property type="evidence" value="ECO:0007669"/>
    <property type="project" value="UniProtKB-KW"/>
</dbReference>
<keyword evidence="8" id="KW-1185">Reference proteome</keyword>
<accession>A0AAD7UB08</accession>
<evidence type="ECO:0000256" key="2">
    <source>
        <dbReference type="ARBA" id="ARBA00022771"/>
    </source>
</evidence>
<dbReference type="SMART" id="SM00440">
    <property type="entry name" value="ZnF_C2C2"/>
    <property type="match status" value="1"/>
</dbReference>
<dbReference type="Proteomes" id="UP001230188">
    <property type="component" value="Unassembled WGS sequence"/>
</dbReference>
<organism evidence="7 8">
    <name type="scientific">Chrysophaeum taylorii</name>
    <dbReference type="NCBI Taxonomy" id="2483200"/>
    <lineage>
        <taxon>Eukaryota</taxon>
        <taxon>Sar</taxon>
        <taxon>Stramenopiles</taxon>
        <taxon>Ochrophyta</taxon>
        <taxon>Pelagophyceae</taxon>
        <taxon>Pelagomonadales</taxon>
        <taxon>Pelagomonadaceae</taxon>
        <taxon>Chrysophaeum</taxon>
    </lineage>
</organism>
<dbReference type="PANTHER" id="PTHR11239">
    <property type="entry name" value="DNA-DIRECTED RNA POLYMERASE"/>
    <property type="match status" value="1"/>
</dbReference>
<name>A0AAD7UB08_9STRA</name>
<feature type="binding site" evidence="4">
    <location>
        <position position="76"/>
    </location>
    <ligand>
        <name>Zn(2+)</name>
        <dbReference type="ChEBI" id="CHEBI:29105"/>
        <label>2</label>
    </ligand>
</feature>
<feature type="binding site" evidence="4">
    <location>
        <position position="73"/>
    </location>
    <ligand>
        <name>Zn(2+)</name>
        <dbReference type="ChEBI" id="CHEBI:29105"/>
        <label>2</label>
    </ligand>
</feature>
<dbReference type="AlphaFoldDB" id="A0AAD7UB08"/>
<evidence type="ECO:0000256" key="5">
    <source>
        <dbReference type="PROSITE-ProRule" id="PRU00472"/>
    </source>
</evidence>
<dbReference type="SUPFAM" id="SSF57783">
    <property type="entry name" value="Zinc beta-ribbon"/>
    <property type="match status" value="1"/>
</dbReference>
<dbReference type="PROSITE" id="PS51133">
    <property type="entry name" value="ZF_TFIIS_2"/>
    <property type="match status" value="1"/>
</dbReference>
<dbReference type="GO" id="GO:0005666">
    <property type="term" value="C:RNA polymerase III complex"/>
    <property type="evidence" value="ECO:0007669"/>
    <property type="project" value="TreeGrafter"/>
</dbReference>
<proteinExistence type="predicted"/>
<dbReference type="EMBL" id="JAQMWT010000456">
    <property type="protein sequence ID" value="KAJ8601060.1"/>
    <property type="molecule type" value="Genomic_DNA"/>
</dbReference>
<dbReference type="InterPro" id="IPR012164">
    <property type="entry name" value="Rpa12/Rpb9/Rpc10/TFS"/>
</dbReference>
<gene>
    <name evidence="7" type="ORF">CTAYLR_004491</name>
</gene>
<evidence type="ECO:0000259" key="6">
    <source>
        <dbReference type="PROSITE" id="PS51133"/>
    </source>
</evidence>
<dbReference type="Gene3D" id="2.20.25.10">
    <property type="match status" value="1"/>
</dbReference>
<dbReference type="InterPro" id="IPR001222">
    <property type="entry name" value="Znf_TFIIS"/>
</dbReference>
<dbReference type="GO" id="GO:0003676">
    <property type="term" value="F:nucleic acid binding"/>
    <property type="evidence" value="ECO:0007669"/>
    <property type="project" value="InterPro"/>
</dbReference>
<dbReference type="PANTHER" id="PTHR11239:SF12">
    <property type="entry name" value="DNA-DIRECTED RNA POLYMERASE III SUBUNIT RPC10"/>
    <property type="match status" value="1"/>
</dbReference>